<dbReference type="RefSeq" id="XP_030845123.1">
    <property type="nucleotide sequence ID" value="XM_030989263.1"/>
</dbReference>
<dbReference type="GO" id="GO:0006897">
    <property type="term" value="P:endocytosis"/>
    <property type="evidence" value="ECO:0007669"/>
    <property type="project" value="UniProtKB-KW"/>
</dbReference>
<evidence type="ECO:0000256" key="11">
    <source>
        <dbReference type="PROSITE-ProRule" id="PRU00461"/>
    </source>
</evidence>
<dbReference type="EnsemblMetazoa" id="XM_030989263">
    <property type="protein sequence ID" value="XP_030845123"/>
    <property type="gene ID" value="LOC590395"/>
</dbReference>
<keyword evidence="5" id="KW-0677">Repeat</keyword>
<keyword evidence="7 10" id="KW-1015">Disulfide bond</keyword>
<evidence type="ECO:0000256" key="5">
    <source>
        <dbReference type="ARBA" id="ARBA00022737"/>
    </source>
</evidence>
<dbReference type="Gene3D" id="4.10.400.10">
    <property type="entry name" value="Low-density Lipoprotein Receptor"/>
    <property type="match status" value="3"/>
</dbReference>
<keyword evidence="17" id="KW-1185">Reference proteome</keyword>
<organism evidence="16 17">
    <name type="scientific">Strongylocentrotus purpuratus</name>
    <name type="common">Purple sea urchin</name>
    <dbReference type="NCBI Taxonomy" id="7668"/>
    <lineage>
        <taxon>Eukaryota</taxon>
        <taxon>Metazoa</taxon>
        <taxon>Echinodermata</taxon>
        <taxon>Eleutherozoa</taxon>
        <taxon>Echinozoa</taxon>
        <taxon>Echinoidea</taxon>
        <taxon>Euechinoidea</taxon>
        <taxon>Echinacea</taxon>
        <taxon>Camarodonta</taxon>
        <taxon>Echinidea</taxon>
        <taxon>Strongylocentrotidae</taxon>
        <taxon>Strongylocentrotus</taxon>
    </lineage>
</organism>
<feature type="repeat" description="LDL-receptor class B" evidence="11">
    <location>
        <begin position="1078"/>
        <end position="1121"/>
    </location>
</feature>
<dbReference type="InterPro" id="IPR050778">
    <property type="entry name" value="Cueball_EGF_LRP_Nidogen"/>
</dbReference>
<feature type="repeat" description="LDL-receptor class B" evidence="11">
    <location>
        <begin position="377"/>
        <end position="419"/>
    </location>
</feature>
<feature type="repeat" description="LDL-receptor class B" evidence="11">
    <location>
        <begin position="66"/>
        <end position="109"/>
    </location>
</feature>
<feature type="repeat" description="LDL-receptor class B" evidence="11">
    <location>
        <begin position="1035"/>
        <end position="1077"/>
    </location>
</feature>
<dbReference type="Proteomes" id="UP000007110">
    <property type="component" value="Unassembled WGS sequence"/>
</dbReference>
<feature type="compositionally biased region" description="Pro residues" evidence="12">
    <location>
        <begin position="1652"/>
        <end position="1664"/>
    </location>
</feature>
<accession>A0A7M7P351</accession>
<dbReference type="PANTHER" id="PTHR46513:SF41">
    <property type="entry name" value="LOW-DENSITY LIPOPROTEIN RECEPTOR-RELATED PROTEIN"/>
    <property type="match status" value="1"/>
</dbReference>
<dbReference type="PROSITE" id="PS01209">
    <property type="entry name" value="LDLRA_1"/>
    <property type="match status" value="1"/>
</dbReference>
<feature type="chain" id="PRO_5029715435" description="EGF-like domain-containing protein" evidence="14">
    <location>
        <begin position="20"/>
        <end position="1664"/>
    </location>
</feature>
<feature type="signal peptide" evidence="14">
    <location>
        <begin position="1"/>
        <end position="19"/>
    </location>
</feature>
<evidence type="ECO:0000313" key="17">
    <source>
        <dbReference type="Proteomes" id="UP000007110"/>
    </source>
</evidence>
<dbReference type="Gene3D" id="2.10.25.10">
    <property type="entry name" value="Laminin"/>
    <property type="match status" value="1"/>
</dbReference>
<dbReference type="InterPro" id="IPR000742">
    <property type="entry name" value="EGF"/>
</dbReference>
<evidence type="ECO:0000256" key="4">
    <source>
        <dbReference type="ARBA" id="ARBA00022729"/>
    </source>
</evidence>
<dbReference type="Pfam" id="PF14670">
    <property type="entry name" value="FXa_inhibition"/>
    <property type="match status" value="4"/>
</dbReference>
<feature type="repeat" description="LDL-receptor class B" evidence="11">
    <location>
        <begin position="153"/>
        <end position="196"/>
    </location>
</feature>
<keyword evidence="4 14" id="KW-0732">Signal</keyword>
<evidence type="ECO:0000256" key="12">
    <source>
        <dbReference type="SAM" id="MobiDB-lite"/>
    </source>
</evidence>
<dbReference type="SMART" id="SM00192">
    <property type="entry name" value="LDLa"/>
    <property type="match status" value="3"/>
</dbReference>
<evidence type="ECO:0000313" key="16">
    <source>
        <dbReference type="EnsemblMetazoa" id="XP_030845123"/>
    </source>
</evidence>
<evidence type="ECO:0000256" key="6">
    <source>
        <dbReference type="ARBA" id="ARBA00023136"/>
    </source>
</evidence>
<dbReference type="FunFam" id="2.120.10.30:FF:000241">
    <property type="entry name" value="Low-density lipoprotein receptor-related protein 6"/>
    <property type="match status" value="2"/>
</dbReference>
<dbReference type="Pfam" id="PF00058">
    <property type="entry name" value="Ldl_recept_b"/>
    <property type="match status" value="8"/>
</dbReference>
<feature type="domain" description="EGF-like" evidence="15">
    <location>
        <begin position="290"/>
        <end position="329"/>
    </location>
</feature>
<dbReference type="InterPro" id="IPR036055">
    <property type="entry name" value="LDL_receptor-like_sf"/>
</dbReference>
<feature type="repeat" description="LDL-receptor class B" evidence="11">
    <location>
        <begin position="197"/>
        <end position="241"/>
    </location>
</feature>
<feature type="compositionally biased region" description="Low complexity" evidence="12">
    <location>
        <begin position="1466"/>
        <end position="1475"/>
    </location>
</feature>
<evidence type="ECO:0000256" key="1">
    <source>
        <dbReference type="ARBA" id="ARBA00004167"/>
    </source>
</evidence>
<keyword evidence="6 13" id="KW-0472">Membrane</keyword>
<feature type="domain" description="EGF-like" evidence="15">
    <location>
        <begin position="597"/>
        <end position="634"/>
    </location>
</feature>
<dbReference type="OMA" id="VNPCKVN"/>
<dbReference type="SUPFAM" id="SSF57424">
    <property type="entry name" value="LDL receptor-like module"/>
    <property type="match status" value="1"/>
</dbReference>
<reference evidence="17" key="1">
    <citation type="submission" date="2015-02" db="EMBL/GenBank/DDBJ databases">
        <title>Genome sequencing for Strongylocentrotus purpuratus.</title>
        <authorList>
            <person name="Murali S."/>
            <person name="Liu Y."/>
            <person name="Vee V."/>
            <person name="English A."/>
            <person name="Wang M."/>
            <person name="Skinner E."/>
            <person name="Han Y."/>
            <person name="Muzny D.M."/>
            <person name="Worley K.C."/>
            <person name="Gibbs R.A."/>
        </authorList>
    </citation>
    <scope>NUCLEOTIDE SEQUENCE</scope>
</reference>
<dbReference type="FunCoup" id="A0A7M7P351">
    <property type="interactions" value="1098"/>
</dbReference>
<reference evidence="16" key="2">
    <citation type="submission" date="2021-01" db="UniProtKB">
        <authorList>
            <consortium name="EnsemblMetazoa"/>
        </authorList>
    </citation>
    <scope>IDENTIFICATION</scope>
</reference>
<dbReference type="InterPro" id="IPR011042">
    <property type="entry name" value="6-blade_b-propeller_TolB-like"/>
</dbReference>
<dbReference type="InterPro" id="IPR023415">
    <property type="entry name" value="LDLR_class-A_CS"/>
</dbReference>
<evidence type="ECO:0000259" key="15">
    <source>
        <dbReference type="SMART" id="SM00181"/>
    </source>
</evidence>
<comment type="subcellular location">
    <subcellularLocation>
        <location evidence="1">Membrane</location>
        <topology evidence="1">Single-pass membrane protein</topology>
    </subcellularLocation>
</comment>
<dbReference type="Pfam" id="PF00057">
    <property type="entry name" value="Ldl_recept_a"/>
    <property type="match status" value="3"/>
</dbReference>
<dbReference type="Gene3D" id="2.120.10.30">
    <property type="entry name" value="TolB, C-terminal domain"/>
    <property type="match status" value="4"/>
</dbReference>
<protein>
    <recommendedName>
        <fullName evidence="15">EGF-like domain-containing protein</fullName>
    </recommendedName>
</protein>
<feature type="repeat" description="LDL-receptor class B" evidence="11">
    <location>
        <begin position="110"/>
        <end position="152"/>
    </location>
</feature>
<feature type="compositionally biased region" description="Basic residues" evidence="12">
    <location>
        <begin position="1586"/>
        <end position="1603"/>
    </location>
</feature>
<feature type="repeat" description="LDL-receptor class B" evidence="11">
    <location>
        <begin position="420"/>
        <end position="462"/>
    </location>
</feature>
<evidence type="ECO:0000256" key="14">
    <source>
        <dbReference type="SAM" id="SignalP"/>
    </source>
</evidence>
<keyword evidence="8" id="KW-0675">Receptor</keyword>
<dbReference type="FunFam" id="4.10.400.10:FF:000304">
    <property type="entry name" value="Uncharacterized protein"/>
    <property type="match status" value="1"/>
</dbReference>
<keyword evidence="3" id="KW-0254">Endocytosis</keyword>
<keyword evidence="13" id="KW-1133">Transmembrane helix</keyword>
<evidence type="ECO:0000256" key="2">
    <source>
        <dbReference type="ARBA" id="ARBA00022536"/>
    </source>
</evidence>
<dbReference type="InterPro" id="IPR002172">
    <property type="entry name" value="LDrepeatLR_classA_rpt"/>
</dbReference>
<dbReference type="KEGG" id="spu:590395"/>
<evidence type="ECO:0000256" key="3">
    <source>
        <dbReference type="ARBA" id="ARBA00022583"/>
    </source>
</evidence>
<dbReference type="InterPro" id="IPR000033">
    <property type="entry name" value="LDLR_classB_rpt"/>
</dbReference>
<comment type="caution">
    <text evidence="10">Lacks conserved residue(s) required for the propagation of feature annotation.</text>
</comment>
<name>A0A7M7P351_STRPU</name>
<dbReference type="SUPFAM" id="SSF57196">
    <property type="entry name" value="EGF/Laminin"/>
    <property type="match status" value="3"/>
</dbReference>
<evidence type="ECO:0000256" key="10">
    <source>
        <dbReference type="PROSITE-ProRule" id="PRU00124"/>
    </source>
</evidence>
<sequence length="1664" mass="186720">MGCLETFLGILCLLAFVRANTQLLFANRRDVQLLTVPASNFTQASSLPVVEGLKDAAAVDFLFSENLVFWTDVSLEAIKRMFYNGSEVVEDVITTGLVAPDGLACDWVSRKLYWTDADTNRIEVSEIDGSSRTVLFWKDLHLPRAIALDPEHGYMYWTDWGEVPKIERAGMDGLDREAIVTDDIYWPNGLTIDYESKRLYWVDAKESFIKSSDMNGLHQKVVLEGKVELQHPFALTVQDEWLYWTDWETHSIHACNKTNGLERWVIHRDISPMDIHVLSAERQPTDFPNPCEEDNGGCSHLCLLSPSERGYSCVCPTGVKLLEDGFNCANGAQEMLLLARRKDIRRISLDTPDYTDIILPLEDIEHAIAIDYDPVDGYIYWTDDAIRAIRRSKLDGSESEYVITNDILHPDGIAVDWIARNLYWTDTGNDRIEVARLNGTSRKMLHAEYMDEPRAITVDPINGYMYWTDWGIVSKIERANLDGSNRTVLVNTSLSWPNGIAVDFTDQKIYWGDGMKDRIEMINADGTNRRVLVSEDIPHIFGFSLLGEYIYWTDWQKRTIERVNKADGSGREIIIESLPELMGLKAISMEKQLGTNSCGNNNGGCSHLCLYRPHGQICACPMGHELLADGKTCIVPEAFLLFLRTEDIRRISLETTYKDVEIPLSGIEEATALDFDILDNRIYWTDSKAKKVTRAFMNGTDLQDVIEFGLQQPEGLAVDWLAHNIYFADTGKRRIEVARLDGNSRRVIIWKDIVMPRSLALDPMEGYMYWCEWDGESHIERAYMDGSNREILYQGGRASGLTIDYEDRRLYWASYDTNAVESTNMIGEDHRHLVTDELPHPFGVTQFRDFVYWSDWESQTIERCNKTSGANRTRIQGGLDYVMDILVFHSSRQAGWNPCSDENGGCEQLCLSHPNASSDEWDYVCGCSTHYTLNSDNRTCSPPEKFLLFSQRNSISRITFDFKDSPDIILPIHGVRNIRRIAYDFDEKRVYWIDKSSNDIKRSYDNGIEQRTFIANPGGGAPFEPTDMAIDPYSRLLFWTCANQSTINVTRLNGSAVGVVISDKLQKPRLLALMPEKGLMFWTNHRLLPKIERAALDGEDHMVIVTEGLGRPRTLTADHRSERIYWISQELDYVISTTITGKDVLRLTVELASPVGLTILDDHLYWVDRKAEAVKQADKLDGRNPYKVKGQMVSLTDVLAVDGNLIEDHPCLIDNGGCSHLCIISPDNSARCSCPLNLVLDVDDETCVEPPTCAPDAFSCVSGNIACIPIGWRCDGFSECEDASDEMECVECDAGEFKCSGIQCIDRSLRCDGKPDCLYGNSDEEQCPQCSNPQSFPCLNGQCVVKQGAECDGIIDCVDSSDEHAGCYLSPSDIPPGYTPHGGRRMNTALVGTLVAAFSLAIMVIGTFFLCRRRCIQQSGSPEDYGTPADQNFSTVLMLNQLGKEHITHKYLNSGRPHPKTTNLNSCSSKVSPKSGSGGESSTGFYERNLPTGASSCSSEMFSSTGTSNYPKETLNPPPSPATERSQCTTEIYYAPVQNPSLSNFRPYRHHKLRYIPPPPTPCSTDICEDSEPYSMGGAAAAPPVPHHKYTNISKSRRKKGKYSHSNIANPEAVNYDSEPYPPPPTPHSQYLSDNFDSCPPSPSTERSFFNPYPPPPSPATDST</sequence>
<feature type="region of interest" description="Disordered" evidence="12">
    <location>
        <begin position="1574"/>
        <end position="1664"/>
    </location>
</feature>
<dbReference type="CDD" id="cd00112">
    <property type="entry name" value="LDLa"/>
    <property type="match status" value="3"/>
</dbReference>
<dbReference type="InterPro" id="IPR009030">
    <property type="entry name" value="Growth_fac_rcpt_cys_sf"/>
</dbReference>
<dbReference type="PROSITE" id="PS50068">
    <property type="entry name" value="LDLRA_2"/>
    <property type="match status" value="3"/>
</dbReference>
<dbReference type="GeneID" id="590395"/>
<feature type="repeat" description="LDL-receptor class B" evidence="11">
    <location>
        <begin position="680"/>
        <end position="722"/>
    </location>
</feature>
<evidence type="ECO:0000256" key="7">
    <source>
        <dbReference type="ARBA" id="ARBA00023157"/>
    </source>
</evidence>
<feature type="compositionally biased region" description="Polar residues" evidence="12">
    <location>
        <begin position="1492"/>
        <end position="1511"/>
    </location>
</feature>
<dbReference type="InParanoid" id="A0A7M7P351"/>
<feature type="disulfide bond" evidence="10">
    <location>
        <begin position="1299"/>
        <end position="1317"/>
    </location>
</feature>
<dbReference type="PANTHER" id="PTHR46513">
    <property type="entry name" value="VITELLOGENIN RECEPTOR-LIKE PROTEIN-RELATED-RELATED"/>
    <property type="match status" value="1"/>
</dbReference>
<dbReference type="PROSITE" id="PS51120">
    <property type="entry name" value="LDLRB"/>
    <property type="match status" value="12"/>
</dbReference>
<feature type="disulfide bond" evidence="10">
    <location>
        <begin position="1274"/>
        <end position="1289"/>
    </location>
</feature>
<feature type="transmembrane region" description="Helical" evidence="13">
    <location>
        <begin position="1389"/>
        <end position="1411"/>
    </location>
</feature>
<keyword evidence="2" id="KW-0245">EGF-like domain</keyword>
<evidence type="ECO:0000256" key="13">
    <source>
        <dbReference type="SAM" id="Phobius"/>
    </source>
</evidence>
<feature type="repeat" description="LDL-receptor class B" evidence="11">
    <location>
        <begin position="463"/>
        <end position="506"/>
    </location>
</feature>
<proteinExistence type="predicted"/>
<feature type="repeat" description="LDL-receptor class B" evidence="11">
    <location>
        <begin position="507"/>
        <end position="549"/>
    </location>
</feature>
<dbReference type="SUPFAM" id="SSF63825">
    <property type="entry name" value="YWTD domain"/>
    <property type="match status" value="4"/>
</dbReference>
<dbReference type="SUPFAM" id="SSF57184">
    <property type="entry name" value="Growth factor receptor domain"/>
    <property type="match status" value="1"/>
</dbReference>
<feature type="domain" description="EGF-like" evidence="15">
    <location>
        <begin position="898"/>
        <end position="941"/>
    </location>
</feature>
<evidence type="ECO:0000256" key="8">
    <source>
        <dbReference type="ARBA" id="ARBA00023170"/>
    </source>
</evidence>
<feature type="domain" description="EGF-like" evidence="15">
    <location>
        <begin position="1210"/>
        <end position="1248"/>
    </location>
</feature>
<feature type="disulfide bond" evidence="10">
    <location>
        <begin position="1292"/>
        <end position="1304"/>
    </location>
</feature>
<dbReference type="FunFam" id="2.120.10.30:FF:000001">
    <property type="entry name" value="Low-density lipoprotein receptor-related protein 6"/>
    <property type="match status" value="2"/>
</dbReference>
<dbReference type="GO" id="GO:0016020">
    <property type="term" value="C:membrane"/>
    <property type="evidence" value="ECO:0007669"/>
    <property type="project" value="UniProtKB-SubCell"/>
</dbReference>
<dbReference type="SMART" id="SM00181">
    <property type="entry name" value="EGF"/>
    <property type="match status" value="4"/>
</dbReference>
<keyword evidence="9" id="KW-0325">Glycoprotein</keyword>
<dbReference type="PRINTS" id="PR00261">
    <property type="entry name" value="LDLRECEPTOR"/>
</dbReference>
<evidence type="ECO:0000256" key="9">
    <source>
        <dbReference type="ARBA" id="ARBA00023180"/>
    </source>
</evidence>
<dbReference type="OrthoDB" id="72419at2759"/>
<keyword evidence="13" id="KW-0812">Transmembrane</keyword>
<dbReference type="SMART" id="SM00135">
    <property type="entry name" value="LY"/>
    <property type="match status" value="20"/>
</dbReference>
<feature type="region of interest" description="Disordered" evidence="12">
    <location>
        <begin position="1452"/>
        <end position="1525"/>
    </location>
</feature>
<feature type="repeat" description="LDL-receptor class B" evidence="11">
    <location>
        <begin position="723"/>
        <end position="765"/>
    </location>
</feature>